<accession>J8PYJ4</accession>
<sequence>MDHLKLSSLAISEINFLHESFFGAIGHSWFLLLGFKQDQDDGIYMPTNNNEAESQWYVEKVIRIPVQGNDQINQESLKRRIDLTKVTQKDICILGILDLFQLEEDKENSIEVTEKILTQLVSLELTYFIRYDIPYPQVPSQKTINKLTGFQIQNKVQLGREIILEFLQDKVEIDDMNDRYQIFTPDNDMGLNCDEFQLVDMKEKENNIQEYNNNTVTKLVKRINRMIKFLEKYDTREEAFSAGRDVILRNISMLVTQLQRGGTSDMNYLLNNKINEIKLLEISCKQWEISNTLKK</sequence>
<comment type="caution">
    <text evidence="1">The sequence shown here is derived from an EMBL/GenBank/DDBJ whole genome shotgun (WGS) entry which is preliminary data.</text>
</comment>
<dbReference type="HOGENOM" id="CLU_082192_0_0_1"/>
<reference evidence="1 2" key="1">
    <citation type="journal article" date="2013" name="BMC Genomics">
        <title>High quality de novo sequencing and assembly of the Saccharomyces arboricolus genome.</title>
        <authorList>
            <person name="Liti G."/>
            <person name="Nguyen Ba A.N."/>
            <person name="Blythe M."/>
            <person name="Mueller C.A."/>
            <person name="Bergstroem A."/>
            <person name="Cubillos F.A."/>
            <person name="Dafhnis-Calas F."/>
            <person name="Khoshraftar S."/>
            <person name="Malla S."/>
            <person name="Mehta N."/>
            <person name="Siow C.C."/>
            <person name="Warringer J."/>
            <person name="Moses A.M."/>
            <person name="Louis E.J."/>
            <person name="Nieduszynski C.A."/>
        </authorList>
    </citation>
    <scope>NUCLEOTIDE SEQUENCE [LARGE SCALE GENOMIC DNA]</scope>
    <source>
        <strain evidence="2">H-6 / AS 2.3317 / CBS 10644</strain>
    </source>
</reference>
<dbReference type="EMBL" id="ALIE01000149">
    <property type="protein sequence ID" value="EJS42443.1"/>
    <property type="molecule type" value="Genomic_DNA"/>
</dbReference>
<protein>
    <submittedName>
        <fullName evidence="1">Csi1p</fullName>
    </submittedName>
</protein>
<proteinExistence type="predicted"/>
<dbReference type="OrthoDB" id="4033014at2759"/>
<dbReference type="AlphaFoldDB" id="J8PYJ4"/>
<dbReference type="Proteomes" id="UP000006968">
    <property type="component" value="Chromosome XIII"/>
</dbReference>
<organism evidence="1 2">
    <name type="scientific">Saccharomyces arboricola (strain H-6 / AS 2.3317 / CBS 10644)</name>
    <name type="common">Yeast</name>
    <dbReference type="NCBI Taxonomy" id="1160507"/>
    <lineage>
        <taxon>Eukaryota</taxon>
        <taxon>Fungi</taxon>
        <taxon>Dikarya</taxon>
        <taxon>Ascomycota</taxon>
        <taxon>Saccharomycotina</taxon>
        <taxon>Saccharomycetes</taxon>
        <taxon>Saccharomycetales</taxon>
        <taxon>Saccharomycetaceae</taxon>
        <taxon>Saccharomyces</taxon>
    </lineage>
</organism>
<evidence type="ECO:0000313" key="2">
    <source>
        <dbReference type="Proteomes" id="UP000006968"/>
    </source>
</evidence>
<keyword evidence="2" id="KW-1185">Reference proteome</keyword>
<evidence type="ECO:0000313" key="1">
    <source>
        <dbReference type="EMBL" id="EJS42443.1"/>
    </source>
</evidence>
<name>J8PYJ4_SACAR</name>
<gene>
    <name evidence="1" type="ORF">SU7_2510</name>
</gene>